<reference evidence="7" key="1">
    <citation type="submission" date="2023-04" db="EMBL/GenBank/DDBJ databases">
        <title>Black Yeasts Isolated from many extreme environments.</title>
        <authorList>
            <person name="Coleine C."/>
            <person name="Stajich J.E."/>
            <person name="Selbmann L."/>
        </authorList>
    </citation>
    <scope>NUCLEOTIDE SEQUENCE</scope>
    <source>
        <strain evidence="7">CCFEE 5312</strain>
    </source>
</reference>
<evidence type="ECO:0000313" key="7">
    <source>
        <dbReference type="EMBL" id="KAK3056325.1"/>
    </source>
</evidence>
<dbReference type="GO" id="GO:0001405">
    <property type="term" value="C:PAM complex, Tim23 associated import motor"/>
    <property type="evidence" value="ECO:0007669"/>
    <property type="project" value="TreeGrafter"/>
</dbReference>
<dbReference type="GO" id="GO:0051082">
    <property type="term" value="F:unfolded protein binding"/>
    <property type="evidence" value="ECO:0007669"/>
    <property type="project" value="TreeGrafter"/>
</dbReference>
<sequence length="257" mass="28479">MIQQRVSRSLQLIARQQRQCLRIPQHQSPFSTSSSAFRSLAPPISQRLLQRRQYSSAQEAAEGKQGQAASEGASKEQLKAEEATKTAGNEDPVQKELEAKKKEVIDVTDKYKRQVADYRNLQIQTRREITAAKDFALQRFSQDLLESIDNLDRALSNVPEASLAGGEGGGANQDLLNLHSGLKMTEKILLQTLSKHGLERVDPSEGAEKFDPNKHEAVFQAPQPGKEDGTVFHTQQKGFTLNGRVIRPPKVGVVKNS</sequence>
<dbReference type="GO" id="GO:0051087">
    <property type="term" value="F:protein-folding chaperone binding"/>
    <property type="evidence" value="ECO:0007669"/>
    <property type="project" value="InterPro"/>
</dbReference>
<dbReference type="CDD" id="cd00446">
    <property type="entry name" value="GrpE"/>
    <property type="match status" value="1"/>
</dbReference>
<dbReference type="GO" id="GO:0006457">
    <property type="term" value="P:protein folding"/>
    <property type="evidence" value="ECO:0007669"/>
    <property type="project" value="InterPro"/>
</dbReference>
<dbReference type="Gene3D" id="3.90.20.20">
    <property type="match status" value="1"/>
</dbReference>
<dbReference type="EMBL" id="JAWDJX010000006">
    <property type="protein sequence ID" value="KAK3056325.1"/>
    <property type="molecule type" value="Genomic_DNA"/>
</dbReference>
<dbReference type="HAMAP" id="MF_01151">
    <property type="entry name" value="GrpE"/>
    <property type="match status" value="1"/>
</dbReference>
<comment type="caution">
    <text evidence="7">The sequence shown here is derived from an EMBL/GenBank/DDBJ whole genome shotgun (WGS) entry which is preliminary data.</text>
</comment>
<dbReference type="SUPFAM" id="SSF58014">
    <property type="entry name" value="Coiled-coil domain of nucleotide exchange factor GrpE"/>
    <property type="match status" value="1"/>
</dbReference>
<evidence type="ECO:0000313" key="8">
    <source>
        <dbReference type="Proteomes" id="UP001271007"/>
    </source>
</evidence>
<dbReference type="InterPro" id="IPR013805">
    <property type="entry name" value="GrpE_CC"/>
</dbReference>
<accession>A0AAJ0GF45</accession>
<dbReference type="PANTHER" id="PTHR21237:SF23">
    <property type="entry name" value="GRPE PROTEIN HOMOLOG, MITOCHONDRIAL"/>
    <property type="match status" value="1"/>
</dbReference>
<name>A0AAJ0GF45_9PEZI</name>
<comment type="subcellular location">
    <subcellularLocation>
        <location evidence="1">Mitochondrion matrix</location>
    </subcellularLocation>
</comment>
<dbReference type="GO" id="GO:0030150">
    <property type="term" value="P:protein import into mitochondrial matrix"/>
    <property type="evidence" value="ECO:0007669"/>
    <property type="project" value="TreeGrafter"/>
</dbReference>
<feature type="compositionally biased region" description="Basic and acidic residues" evidence="6">
    <location>
        <begin position="73"/>
        <end position="84"/>
    </location>
</feature>
<gene>
    <name evidence="7" type="primary">mge1</name>
    <name evidence="7" type="ORF">LTR09_002832</name>
</gene>
<evidence type="ECO:0000256" key="3">
    <source>
        <dbReference type="ARBA" id="ARBA00014521"/>
    </source>
</evidence>
<evidence type="ECO:0000256" key="5">
    <source>
        <dbReference type="RuleBase" id="RU004478"/>
    </source>
</evidence>
<dbReference type="Gene3D" id="2.30.22.10">
    <property type="entry name" value="Head domain of nucleotide exchange factor GrpE"/>
    <property type="match status" value="1"/>
</dbReference>
<keyword evidence="4" id="KW-0143">Chaperone</keyword>
<dbReference type="Proteomes" id="UP001271007">
    <property type="component" value="Unassembled WGS sequence"/>
</dbReference>
<protein>
    <recommendedName>
        <fullName evidence="3">GrpE protein homolog, mitochondrial</fullName>
    </recommendedName>
</protein>
<dbReference type="PRINTS" id="PR00773">
    <property type="entry name" value="GRPEPROTEIN"/>
</dbReference>
<dbReference type="PANTHER" id="PTHR21237">
    <property type="entry name" value="GRPE PROTEIN"/>
    <property type="match status" value="1"/>
</dbReference>
<evidence type="ECO:0000256" key="4">
    <source>
        <dbReference type="ARBA" id="ARBA00023186"/>
    </source>
</evidence>
<dbReference type="FunFam" id="2.30.22.10:FF:000002">
    <property type="entry name" value="GrpE protein homolog"/>
    <property type="match status" value="1"/>
</dbReference>
<dbReference type="InterPro" id="IPR009012">
    <property type="entry name" value="GrpE_head"/>
</dbReference>
<dbReference type="Pfam" id="PF01025">
    <property type="entry name" value="GrpE"/>
    <property type="match status" value="1"/>
</dbReference>
<keyword evidence="8" id="KW-1185">Reference proteome</keyword>
<dbReference type="InterPro" id="IPR000740">
    <property type="entry name" value="GrpE"/>
</dbReference>
<dbReference type="AlphaFoldDB" id="A0AAJ0GF45"/>
<dbReference type="GO" id="GO:0000774">
    <property type="term" value="F:adenyl-nucleotide exchange factor activity"/>
    <property type="evidence" value="ECO:0007669"/>
    <property type="project" value="InterPro"/>
</dbReference>
<evidence type="ECO:0000256" key="1">
    <source>
        <dbReference type="ARBA" id="ARBA00004305"/>
    </source>
</evidence>
<organism evidence="7 8">
    <name type="scientific">Extremus antarcticus</name>
    <dbReference type="NCBI Taxonomy" id="702011"/>
    <lineage>
        <taxon>Eukaryota</taxon>
        <taxon>Fungi</taxon>
        <taxon>Dikarya</taxon>
        <taxon>Ascomycota</taxon>
        <taxon>Pezizomycotina</taxon>
        <taxon>Dothideomycetes</taxon>
        <taxon>Dothideomycetidae</taxon>
        <taxon>Mycosphaerellales</taxon>
        <taxon>Extremaceae</taxon>
        <taxon>Extremus</taxon>
    </lineage>
</organism>
<evidence type="ECO:0000256" key="2">
    <source>
        <dbReference type="ARBA" id="ARBA00009054"/>
    </source>
</evidence>
<dbReference type="GO" id="GO:0042803">
    <property type="term" value="F:protein homodimerization activity"/>
    <property type="evidence" value="ECO:0007669"/>
    <property type="project" value="InterPro"/>
</dbReference>
<feature type="compositionally biased region" description="Low complexity" evidence="6">
    <location>
        <begin position="56"/>
        <end position="72"/>
    </location>
</feature>
<comment type="similarity">
    <text evidence="2 5">Belongs to the GrpE family.</text>
</comment>
<proteinExistence type="inferred from homology"/>
<feature type="region of interest" description="Disordered" evidence="6">
    <location>
        <begin position="50"/>
        <end position="95"/>
    </location>
</feature>
<dbReference type="SUPFAM" id="SSF51064">
    <property type="entry name" value="Head domain of nucleotide exchange factor GrpE"/>
    <property type="match status" value="1"/>
</dbReference>
<evidence type="ECO:0000256" key="6">
    <source>
        <dbReference type="SAM" id="MobiDB-lite"/>
    </source>
</evidence>